<name>A8MLM5_ALKOO</name>
<dbReference type="KEGG" id="aoe:Clos_0380"/>
<dbReference type="RefSeq" id="WP_012158257.1">
    <property type="nucleotide sequence ID" value="NC_009922.1"/>
</dbReference>
<dbReference type="EMBL" id="CP000853">
    <property type="protein sequence ID" value="ABW17942.1"/>
    <property type="molecule type" value="Genomic_DNA"/>
</dbReference>
<dbReference type="AlphaFoldDB" id="A8MLM5"/>
<gene>
    <name evidence="1" type="ordered locus">Clos_0380</name>
</gene>
<dbReference type="InterPro" id="IPR017587">
    <property type="entry name" value="YqeC"/>
</dbReference>
<evidence type="ECO:0000313" key="1">
    <source>
        <dbReference type="EMBL" id="ABW17942.1"/>
    </source>
</evidence>
<accession>A8MLM5</accession>
<dbReference type="STRING" id="350688.Clos_0380"/>
<organism evidence="1 2">
    <name type="scientific">Alkaliphilus oremlandii (strain OhILAs)</name>
    <name type="common">Clostridium oremlandii (strain OhILAs)</name>
    <dbReference type="NCBI Taxonomy" id="350688"/>
    <lineage>
        <taxon>Bacteria</taxon>
        <taxon>Bacillati</taxon>
        <taxon>Bacillota</taxon>
        <taxon>Clostridia</taxon>
        <taxon>Peptostreptococcales</taxon>
        <taxon>Natronincolaceae</taxon>
        <taxon>Alkaliphilus</taxon>
    </lineage>
</organism>
<dbReference type="OrthoDB" id="368187at2"/>
<sequence length="270" mass="30306">MKIKEALKLNDPILITFIGGGGKTTTLFRLGEELSAEEQPILLTTTTSILMPPPSAYDLAIVTEDVAEAIRQVRNNENKGRILLGKNITTENKLKGFLPEEMDRIYKENRERWFLVEGDGSNGRSLKIPEDHEPQVPSFSSITVILIGADILGKEINKENVHRHHLIQPLTQRTQQYVDKSLIFDLISHPLGITKGIPEDSKKVILFNKISTQGKESLEILRGLSEEMINEGKDAPIHPQCRISSILLGEVQDKEPIIEIVGEDRWSALF</sequence>
<dbReference type="NCBIfam" id="TIGR03172">
    <property type="entry name" value="selenium cofactor biosynthesis protein YqeC"/>
    <property type="match status" value="1"/>
</dbReference>
<dbReference type="Proteomes" id="UP000000269">
    <property type="component" value="Chromosome"/>
</dbReference>
<reference evidence="2" key="1">
    <citation type="submission" date="2007-10" db="EMBL/GenBank/DDBJ databases">
        <title>Complete genome of Alkaliphilus oremlandii OhILAs.</title>
        <authorList>
            <person name="Copeland A."/>
            <person name="Lucas S."/>
            <person name="Lapidus A."/>
            <person name="Barry K."/>
            <person name="Detter J.C."/>
            <person name="Glavina del Rio T."/>
            <person name="Hammon N."/>
            <person name="Israni S."/>
            <person name="Dalin E."/>
            <person name="Tice H."/>
            <person name="Pitluck S."/>
            <person name="Chain P."/>
            <person name="Malfatti S."/>
            <person name="Shin M."/>
            <person name="Vergez L."/>
            <person name="Schmutz J."/>
            <person name="Larimer F."/>
            <person name="Land M."/>
            <person name="Hauser L."/>
            <person name="Kyrpides N."/>
            <person name="Mikhailova N."/>
            <person name="Stolz J.F."/>
            <person name="Dawson A."/>
            <person name="Fisher E."/>
            <person name="Crable B."/>
            <person name="Perera E."/>
            <person name="Lisak J."/>
            <person name="Ranganathan M."/>
            <person name="Basu P."/>
            <person name="Richardson P."/>
        </authorList>
    </citation>
    <scope>NUCLEOTIDE SEQUENCE [LARGE SCALE GENOMIC DNA]</scope>
    <source>
        <strain evidence="2">OhILAs</strain>
    </source>
</reference>
<dbReference type="HOGENOM" id="CLU_068045_0_0_9"/>
<evidence type="ECO:0008006" key="3">
    <source>
        <dbReference type="Google" id="ProtNLM"/>
    </source>
</evidence>
<dbReference type="Pfam" id="PF19842">
    <property type="entry name" value="YqeC"/>
    <property type="match status" value="1"/>
</dbReference>
<dbReference type="eggNOG" id="COG1192">
    <property type="taxonomic scope" value="Bacteria"/>
</dbReference>
<evidence type="ECO:0000313" key="2">
    <source>
        <dbReference type="Proteomes" id="UP000000269"/>
    </source>
</evidence>
<keyword evidence="2" id="KW-1185">Reference proteome</keyword>
<proteinExistence type="predicted"/>
<protein>
    <recommendedName>
        <fullName evidence="3">Selenium-dependent hydroxylase accessory protein YqeC</fullName>
    </recommendedName>
</protein>